<keyword evidence="8 13" id="KW-0472">Membrane</keyword>
<dbReference type="InterPro" id="IPR052921">
    <property type="entry name" value="GPCR1_Superfamily_Member"/>
</dbReference>
<dbReference type="FunFam" id="1.20.1070.10:FF:000024">
    <property type="entry name" value="Olfactory receptor"/>
    <property type="match status" value="1"/>
</dbReference>
<evidence type="ECO:0000256" key="1">
    <source>
        <dbReference type="ARBA" id="ARBA00004651"/>
    </source>
</evidence>
<evidence type="ECO:0000313" key="16">
    <source>
        <dbReference type="Proteomes" id="UP001591681"/>
    </source>
</evidence>
<evidence type="ECO:0000256" key="2">
    <source>
        <dbReference type="ARBA" id="ARBA00022475"/>
    </source>
</evidence>
<feature type="transmembrane region" description="Helical" evidence="13">
    <location>
        <begin position="26"/>
        <end position="50"/>
    </location>
</feature>
<dbReference type="PANTHER" id="PTHR26451:SF989">
    <property type="entry name" value="G-PROTEIN COUPLED RECEPTORS FAMILY 1 PROFILE DOMAIN-CONTAINING PROTEIN"/>
    <property type="match status" value="1"/>
</dbReference>
<dbReference type="InterPro" id="IPR017452">
    <property type="entry name" value="GPCR_Rhodpsn_7TM"/>
</dbReference>
<keyword evidence="9" id="KW-1015">Disulfide bond</keyword>
<dbReference type="PRINTS" id="PR00237">
    <property type="entry name" value="GPCRRHODOPSN"/>
</dbReference>
<name>A0ABD1KBY3_9TELE</name>
<keyword evidence="10" id="KW-0675">Receptor</keyword>
<keyword evidence="16" id="KW-1185">Reference proteome</keyword>
<evidence type="ECO:0000256" key="6">
    <source>
        <dbReference type="ARBA" id="ARBA00022989"/>
    </source>
</evidence>
<dbReference type="PANTHER" id="PTHR26451">
    <property type="entry name" value="G_PROTEIN_RECEP_F1_2 DOMAIN-CONTAINING PROTEIN"/>
    <property type="match status" value="1"/>
</dbReference>
<gene>
    <name evidence="15" type="ORF">ACEWY4_008849</name>
</gene>
<dbReference type="AlphaFoldDB" id="A0ABD1KBY3"/>
<evidence type="ECO:0000256" key="7">
    <source>
        <dbReference type="ARBA" id="ARBA00023040"/>
    </source>
</evidence>
<dbReference type="GO" id="GO:0007608">
    <property type="term" value="P:sensory perception of smell"/>
    <property type="evidence" value="ECO:0007669"/>
    <property type="project" value="UniProtKB-KW"/>
</dbReference>
<evidence type="ECO:0000256" key="3">
    <source>
        <dbReference type="ARBA" id="ARBA00022606"/>
    </source>
</evidence>
<dbReference type="SUPFAM" id="SSF81321">
    <property type="entry name" value="Family A G protein-coupled receptor-like"/>
    <property type="match status" value="1"/>
</dbReference>
<evidence type="ECO:0000256" key="13">
    <source>
        <dbReference type="SAM" id="Phobius"/>
    </source>
</evidence>
<dbReference type="GO" id="GO:0005886">
    <property type="term" value="C:plasma membrane"/>
    <property type="evidence" value="ECO:0007669"/>
    <property type="project" value="UniProtKB-SubCell"/>
</dbReference>
<dbReference type="PRINTS" id="PR00245">
    <property type="entry name" value="OLFACTORYR"/>
</dbReference>
<dbReference type="InterPro" id="IPR000725">
    <property type="entry name" value="Olfact_rcpt"/>
</dbReference>
<keyword evidence="4 13" id="KW-0812">Transmembrane</keyword>
<evidence type="ECO:0000256" key="12">
    <source>
        <dbReference type="ARBA" id="ARBA00023224"/>
    </source>
</evidence>
<keyword evidence="12" id="KW-0807">Transducer</keyword>
<dbReference type="Gene3D" id="1.20.1070.10">
    <property type="entry name" value="Rhodopsin 7-helix transmembrane proteins"/>
    <property type="match status" value="1"/>
</dbReference>
<keyword evidence="7" id="KW-0297">G-protein coupled receptor</keyword>
<keyword evidence="11" id="KW-0325">Glycoprotein</keyword>
<dbReference type="GO" id="GO:0004930">
    <property type="term" value="F:G protein-coupled receptor activity"/>
    <property type="evidence" value="ECO:0007669"/>
    <property type="project" value="UniProtKB-KW"/>
</dbReference>
<feature type="transmembrane region" description="Helical" evidence="13">
    <location>
        <begin position="198"/>
        <end position="219"/>
    </location>
</feature>
<protein>
    <recommendedName>
        <fullName evidence="14">G-protein coupled receptors family 1 profile domain-containing protein</fullName>
    </recommendedName>
</protein>
<dbReference type="EMBL" id="JBHFQA010000007">
    <property type="protein sequence ID" value="KAL2096701.1"/>
    <property type="molecule type" value="Genomic_DNA"/>
</dbReference>
<evidence type="ECO:0000256" key="10">
    <source>
        <dbReference type="ARBA" id="ARBA00023170"/>
    </source>
</evidence>
<keyword evidence="6 13" id="KW-1133">Transmembrane helix</keyword>
<comment type="caution">
    <text evidence="15">The sequence shown here is derived from an EMBL/GenBank/DDBJ whole genome shotgun (WGS) entry which is preliminary data.</text>
</comment>
<dbReference type="InterPro" id="IPR000276">
    <property type="entry name" value="GPCR_Rhodpsn"/>
</dbReference>
<comment type="subcellular location">
    <subcellularLocation>
        <location evidence="1">Cell membrane</location>
        <topology evidence="1">Multi-pass membrane protein</topology>
    </subcellularLocation>
</comment>
<feature type="domain" description="G-protein coupled receptors family 1 profile" evidence="14">
    <location>
        <begin position="40"/>
        <end position="288"/>
    </location>
</feature>
<reference evidence="15 16" key="1">
    <citation type="submission" date="2024-09" db="EMBL/GenBank/DDBJ databases">
        <title>A chromosome-level genome assembly of Gray's grenadier anchovy, Coilia grayii.</title>
        <authorList>
            <person name="Fu Z."/>
        </authorList>
    </citation>
    <scope>NUCLEOTIDE SEQUENCE [LARGE SCALE GENOMIC DNA]</scope>
    <source>
        <strain evidence="15">G4</strain>
        <tissue evidence="15">Muscle</tissue>
    </source>
</reference>
<feature type="transmembrane region" description="Helical" evidence="13">
    <location>
        <begin position="240"/>
        <end position="259"/>
    </location>
</feature>
<sequence length="312" mass="35293">MRNISYISDVLTMEGLEIAESSTYPVFFTLLIVYIALLISNIGVLAVIIAERKLHQPMYLLFCNLSVNDILGNTILMPRVLLDIVSNEKLISYSACVTQAFFSHTYGSASHTILIVMAIDRYVAICNPLRYSAIMTTKAVLTLSFFAWAVSVVLVGVLLSLTIRLSRCRSHIMHAFCDNASLFKLSCEDVSINNIYGLFYTVVLFSSSMGTVAITYIRIAVICWTRNNAELNSKAIQTCASHLVLYLIMLLTGYVVIIMHRFPEHRFLRKLMAVLFHVVPAHLNPVIYAFQTKHLRVKILQIFGRKITHRNF</sequence>
<evidence type="ECO:0000256" key="11">
    <source>
        <dbReference type="ARBA" id="ARBA00023180"/>
    </source>
</evidence>
<evidence type="ECO:0000256" key="5">
    <source>
        <dbReference type="ARBA" id="ARBA00022725"/>
    </source>
</evidence>
<feature type="transmembrane region" description="Helical" evidence="13">
    <location>
        <begin position="139"/>
        <end position="163"/>
    </location>
</feature>
<dbReference type="PROSITE" id="PS50262">
    <property type="entry name" value="G_PROTEIN_RECEP_F1_2"/>
    <property type="match status" value="1"/>
</dbReference>
<evidence type="ECO:0000313" key="15">
    <source>
        <dbReference type="EMBL" id="KAL2096701.1"/>
    </source>
</evidence>
<keyword evidence="5" id="KW-0552">Olfaction</keyword>
<evidence type="ECO:0000259" key="14">
    <source>
        <dbReference type="PROSITE" id="PS50262"/>
    </source>
</evidence>
<keyword evidence="2" id="KW-1003">Cell membrane</keyword>
<dbReference type="Proteomes" id="UP001591681">
    <property type="component" value="Unassembled WGS sequence"/>
</dbReference>
<evidence type="ECO:0000256" key="4">
    <source>
        <dbReference type="ARBA" id="ARBA00022692"/>
    </source>
</evidence>
<accession>A0ABD1KBY3</accession>
<evidence type="ECO:0000256" key="8">
    <source>
        <dbReference type="ARBA" id="ARBA00023136"/>
    </source>
</evidence>
<feature type="transmembrane region" description="Helical" evidence="13">
    <location>
        <begin position="271"/>
        <end position="290"/>
    </location>
</feature>
<evidence type="ECO:0000256" key="9">
    <source>
        <dbReference type="ARBA" id="ARBA00023157"/>
    </source>
</evidence>
<proteinExistence type="predicted"/>
<organism evidence="15 16">
    <name type="scientific">Coilia grayii</name>
    <name type="common">Gray's grenadier anchovy</name>
    <dbReference type="NCBI Taxonomy" id="363190"/>
    <lineage>
        <taxon>Eukaryota</taxon>
        <taxon>Metazoa</taxon>
        <taxon>Chordata</taxon>
        <taxon>Craniata</taxon>
        <taxon>Vertebrata</taxon>
        <taxon>Euteleostomi</taxon>
        <taxon>Actinopterygii</taxon>
        <taxon>Neopterygii</taxon>
        <taxon>Teleostei</taxon>
        <taxon>Clupei</taxon>
        <taxon>Clupeiformes</taxon>
        <taxon>Clupeoidei</taxon>
        <taxon>Engraulidae</taxon>
        <taxon>Coilinae</taxon>
        <taxon>Coilia</taxon>
    </lineage>
</organism>
<dbReference type="Pfam" id="PF13853">
    <property type="entry name" value="7tm_4"/>
    <property type="match status" value="1"/>
</dbReference>
<keyword evidence="3" id="KW-0716">Sensory transduction</keyword>